<protein>
    <submittedName>
        <fullName evidence="2">PorT family protein</fullName>
    </submittedName>
</protein>
<accession>A0A4U1CU15</accession>
<keyword evidence="1" id="KW-1133">Transmembrane helix</keyword>
<dbReference type="EMBL" id="SWBR01000001">
    <property type="protein sequence ID" value="TKC12711.1"/>
    <property type="molecule type" value="Genomic_DNA"/>
</dbReference>
<evidence type="ECO:0000313" key="3">
    <source>
        <dbReference type="Proteomes" id="UP000309488"/>
    </source>
</evidence>
<name>A0A4U1CU15_9SPHI</name>
<organism evidence="2 3">
    <name type="scientific">Pedobacter polaris</name>
    <dbReference type="NCBI Taxonomy" id="2571273"/>
    <lineage>
        <taxon>Bacteria</taxon>
        <taxon>Pseudomonadati</taxon>
        <taxon>Bacteroidota</taxon>
        <taxon>Sphingobacteriia</taxon>
        <taxon>Sphingobacteriales</taxon>
        <taxon>Sphingobacteriaceae</taxon>
        <taxon>Pedobacter</taxon>
    </lineage>
</organism>
<dbReference type="OrthoDB" id="1419682at2"/>
<gene>
    <name evidence="2" type="ORF">FA048_03575</name>
</gene>
<evidence type="ECO:0000313" key="2">
    <source>
        <dbReference type="EMBL" id="TKC12711.1"/>
    </source>
</evidence>
<evidence type="ECO:0000256" key="1">
    <source>
        <dbReference type="SAM" id="Phobius"/>
    </source>
</evidence>
<keyword evidence="3" id="KW-1185">Reference proteome</keyword>
<dbReference type="AlphaFoldDB" id="A0A4U1CU15"/>
<feature type="transmembrane region" description="Helical" evidence="1">
    <location>
        <begin position="47"/>
        <end position="69"/>
    </location>
</feature>
<reference evidence="2 3" key="1">
    <citation type="submission" date="2019-04" db="EMBL/GenBank/DDBJ databases">
        <title>Pedobacter sp. RP-3-22 sp. nov., isolated from Arctic soil.</title>
        <authorList>
            <person name="Dahal R.H."/>
            <person name="Kim D.-U."/>
        </authorList>
    </citation>
    <scope>NUCLEOTIDE SEQUENCE [LARGE SCALE GENOMIC DNA]</scope>
    <source>
        <strain evidence="2 3">RP-3-22</strain>
    </source>
</reference>
<dbReference type="Proteomes" id="UP000309488">
    <property type="component" value="Unassembled WGS sequence"/>
</dbReference>
<keyword evidence="1" id="KW-0472">Membrane</keyword>
<keyword evidence="1" id="KW-0812">Transmembrane</keyword>
<dbReference type="RefSeq" id="WP_136838835.1">
    <property type="nucleotide sequence ID" value="NZ_SWBR01000001.1"/>
</dbReference>
<sequence>MKPTEPNKPLNTELIAHVRERLLEHEEAYVQGAWEKFNVSEKKQRPLVFMPFLQGAAAILLIGFITFLLTNKKPSTEQDTKVVTNKTQSAEKVSVKPKEVIANNETSSPFKEENLNAFKESVKINHLNQEADKKGFEDNLTNSQNQPIVTNSNQLYQAQKVIELPAEKVVSKPIEQVIVANKGEEQKVSTMDFLENETKNNKDKKSDNVVDKKQSKFTLGLVVAPSFGNVKKLNMGYGVSVDYSLSDKFSLNSGIAYNQMAASKGADKSMSYDSPVTNSAIAKNSSTKSLESVEERVTGIDIPLEIKYHVNKNFYANFGVSAFAVINQKRNNTYIEEKLVQQSAGTSAASIQFSNVLVSERVTEKEEPAKIDNYSYLGFYNLSFGYKKKISKHNSFAIEPFLKLPMKEVKTENLKLIGTGVKLKFDF</sequence>
<comment type="caution">
    <text evidence="2">The sequence shown here is derived from an EMBL/GenBank/DDBJ whole genome shotgun (WGS) entry which is preliminary data.</text>
</comment>
<proteinExistence type="predicted"/>